<proteinExistence type="predicted"/>
<dbReference type="Proteomes" id="UP000325182">
    <property type="component" value="Unassembled WGS sequence"/>
</dbReference>
<dbReference type="EMBL" id="VTEG01000006">
    <property type="protein sequence ID" value="TYR99275.1"/>
    <property type="molecule type" value="Genomic_DNA"/>
</dbReference>
<evidence type="ECO:0000313" key="2">
    <source>
        <dbReference type="Proteomes" id="UP000325182"/>
    </source>
</evidence>
<name>A0A5D4ME16_9BACI</name>
<comment type="caution">
    <text evidence="1">The sequence shown here is derived from an EMBL/GenBank/DDBJ whole genome shotgun (WGS) entry which is preliminary data.</text>
</comment>
<dbReference type="RefSeq" id="WP_148953877.1">
    <property type="nucleotide sequence ID" value="NZ_VTEG01000006.1"/>
</dbReference>
<dbReference type="InterPro" id="IPR036873">
    <property type="entry name" value="Rhodanese-like_dom_sf"/>
</dbReference>
<reference evidence="1 2" key="1">
    <citation type="submission" date="2019-08" db="EMBL/GenBank/DDBJ databases">
        <title>Bacillus genomes from the desert of Cuatro Cienegas, Coahuila.</title>
        <authorList>
            <person name="Olmedo-Alvarez G."/>
        </authorList>
    </citation>
    <scope>NUCLEOTIDE SEQUENCE [LARGE SCALE GENOMIC DNA]</scope>
    <source>
        <strain evidence="1 2">CH128b_4D</strain>
    </source>
</reference>
<accession>A0A5D4ME16</accession>
<organism evidence="1 2">
    <name type="scientific">Rossellomorea vietnamensis</name>
    <dbReference type="NCBI Taxonomy" id="218284"/>
    <lineage>
        <taxon>Bacteria</taxon>
        <taxon>Bacillati</taxon>
        <taxon>Bacillota</taxon>
        <taxon>Bacilli</taxon>
        <taxon>Bacillales</taxon>
        <taxon>Bacillaceae</taxon>
        <taxon>Rossellomorea</taxon>
    </lineage>
</organism>
<sequence>MLLLIIIVISSILIALYNRYFPVKGVQCSTELPSAESILILDVRDYNQASASPIPRAINLPVAYMERNWDDLTSTCIHIAASSSLEKNMSIRMLKRKGYEVTGYTLTEKQSPPKQNKGKGYCYGI</sequence>
<dbReference type="AlphaFoldDB" id="A0A5D4ME16"/>
<dbReference type="Gene3D" id="3.40.250.10">
    <property type="entry name" value="Rhodanese-like domain"/>
    <property type="match status" value="1"/>
</dbReference>
<dbReference type="SUPFAM" id="SSF52821">
    <property type="entry name" value="Rhodanese/Cell cycle control phosphatase"/>
    <property type="match status" value="1"/>
</dbReference>
<gene>
    <name evidence="1" type="ORF">FZC84_10995</name>
</gene>
<protein>
    <recommendedName>
        <fullName evidence="3">Rhodanese domain-containing protein</fullName>
    </recommendedName>
</protein>
<evidence type="ECO:0008006" key="3">
    <source>
        <dbReference type="Google" id="ProtNLM"/>
    </source>
</evidence>
<evidence type="ECO:0000313" key="1">
    <source>
        <dbReference type="EMBL" id="TYR99275.1"/>
    </source>
</evidence>